<gene>
    <name evidence="2" type="primary">Vigan.06G175900</name>
    <name evidence="2" type="ORF">VIGAN_06175900</name>
</gene>
<evidence type="ECO:0000313" key="2">
    <source>
        <dbReference type="EMBL" id="BAT90504.1"/>
    </source>
</evidence>
<keyword evidence="1" id="KW-1133">Transmembrane helix</keyword>
<dbReference type="EMBL" id="AP015039">
    <property type="protein sequence ID" value="BAT90504.1"/>
    <property type="molecule type" value="Genomic_DNA"/>
</dbReference>
<keyword evidence="3" id="KW-1185">Reference proteome</keyword>
<feature type="non-terminal residue" evidence="2">
    <location>
        <position position="1"/>
    </location>
</feature>
<evidence type="ECO:0000256" key="1">
    <source>
        <dbReference type="SAM" id="Phobius"/>
    </source>
</evidence>
<reference evidence="2 3" key="1">
    <citation type="journal article" date="2015" name="Sci. Rep.">
        <title>The power of single molecule real-time sequencing technology in the de novo assembly of a eukaryotic genome.</title>
        <authorList>
            <person name="Sakai H."/>
            <person name="Naito K."/>
            <person name="Ogiso-Tanaka E."/>
            <person name="Takahashi Y."/>
            <person name="Iseki K."/>
            <person name="Muto C."/>
            <person name="Satou K."/>
            <person name="Teruya K."/>
            <person name="Shiroma A."/>
            <person name="Shimoji M."/>
            <person name="Hirano T."/>
            <person name="Itoh T."/>
            <person name="Kaga A."/>
            <person name="Tomooka N."/>
        </authorList>
    </citation>
    <scope>NUCLEOTIDE SEQUENCE [LARGE SCALE GENOMIC DNA]</scope>
    <source>
        <strain evidence="3">cv. Shumari</strain>
    </source>
</reference>
<sequence length="120" mass="14250">FYSTLHQLIITYSFHLYPTILHSIEIFLPLIYIPLFGTFSSIYSISDFLIATFTHLLFIIFYYQSHAVQHFFLHCRHFGVFLLHHFHNASIMTIEKHDPQATEDLFLSIFLYVPIEVSHL</sequence>
<keyword evidence="1" id="KW-0472">Membrane</keyword>
<protein>
    <submittedName>
        <fullName evidence="2">Uncharacterized protein</fullName>
    </submittedName>
</protein>
<evidence type="ECO:0000313" key="3">
    <source>
        <dbReference type="Proteomes" id="UP000291084"/>
    </source>
</evidence>
<feature type="transmembrane region" description="Helical" evidence="1">
    <location>
        <begin position="12"/>
        <end position="35"/>
    </location>
</feature>
<dbReference type="AlphaFoldDB" id="A0A0S3SCA0"/>
<feature type="transmembrane region" description="Helical" evidence="1">
    <location>
        <begin position="41"/>
        <end position="63"/>
    </location>
</feature>
<proteinExistence type="predicted"/>
<keyword evidence="1" id="KW-0812">Transmembrane</keyword>
<dbReference type="Proteomes" id="UP000291084">
    <property type="component" value="Chromosome 6"/>
</dbReference>
<name>A0A0S3SCA0_PHAAN</name>
<organism evidence="2 3">
    <name type="scientific">Vigna angularis var. angularis</name>
    <dbReference type="NCBI Taxonomy" id="157739"/>
    <lineage>
        <taxon>Eukaryota</taxon>
        <taxon>Viridiplantae</taxon>
        <taxon>Streptophyta</taxon>
        <taxon>Embryophyta</taxon>
        <taxon>Tracheophyta</taxon>
        <taxon>Spermatophyta</taxon>
        <taxon>Magnoliopsida</taxon>
        <taxon>eudicotyledons</taxon>
        <taxon>Gunneridae</taxon>
        <taxon>Pentapetalae</taxon>
        <taxon>rosids</taxon>
        <taxon>fabids</taxon>
        <taxon>Fabales</taxon>
        <taxon>Fabaceae</taxon>
        <taxon>Papilionoideae</taxon>
        <taxon>50 kb inversion clade</taxon>
        <taxon>NPAAA clade</taxon>
        <taxon>indigoferoid/millettioid clade</taxon>
        <taxon>Phaseoleae</taxon>
        <taxon>Vigna</taxon>
    </lineage>
</organism>
<accession>A0A0S3SCA0</accession>